<evidence type="ECO:0000256" key="6">
    <source>
        <dbReference type="ARBA" id="ARBA00023128"/>
    </source>
</evidence>
<reference evidence="9" key="1">
    <citation type="journal article" date="2013" name="PLoS ONE">
        <title>Gene expression in gut symbiotic organ of stinkbug affected by extracellular bacterial symbiont.</title>
        <authorList>
            <person name="Futahashi R."/>
            <person name="Tanaka K."/>
            <person name="Tanahashi M."/>
            <person name="Nikoh N."/>
            <person name="Kikuchi Y."/>
            <person name="Lee B.L."/>
            <person name="Fukatsu T."/>
        </authorList>
    </citation>
    <scope>NUCLEOTIDE SEQUENCE</scope>
    <source>
        <tissue evidence="9">Midgut</tissue>
    </source>
</reference>
<keyword evidence="8" id="KW-0653">Protein transport</keyword>
<keyword evidence="8" id="KW-0999">Mitochondrion inner membrane</keyword>
<comment type="subcellular location">
    <subcellularLocation>
        <location evidence="8">Mitochondrion inner membrane</location>
        <topology evidence="8">Single-pass membrane protein</topology>
    </subcellularLocation>
    <subcellularLocation>
        <location evidence="1">Mitochondrion membrane</location>
        <topology evidence="1">Single-pass membrane protein</topology>
    </subcellularLocation>
</comment>
<evidence type="ECO:0000256" key="4">
    <source>
        <dbReference type="ARBA" id="ARBA00022946"/>
    </source>
</evidence>
<keyword evidence="7 8" id="KW-0472">Membrane</keyword>
<keyword evidence="5 8" id="KW-1133">Transmembrane helix</keyword>
<dbReference type="GO" id="GO:0005744">
    <property type="term" value="C:TIM23 mitochondrial import inner membrane translocase complex"/>
    <property type="evidence" value="ECO:0007669"/>
    <property type="project" value="UniProtKB-UniRule"/>
</dbReference>
<proteinExistence type="evidence at transcript level"/>
<dbReference type="InterPro" id="IPR013261">
    <property type="entry name" value="Tim21"/>
</dbReference>
<dbReference type="EMBL" id="AK418084">
    <property type="protein sequence ID" value="BAN21299.1"/>
    <property type="molecule type" value="mRNA"/>
</dbReference>
<keyword evidence="3 8" id="KW-0812">Transmembrane</keyword>
<evidence type="ECO:0000256" key="7">
    <source>
        <dbReference type="ARBA" id="ARBA00023136"/>
    </source>
</evidence>
<comment type="subunit">
    <text evidence="8">Component of the TIM23 complex.</text>
</comment>
<dbReference type="PANTHER" id="PTHR13032:SF6">
    <property type="entry name" value="MITOCHONDRIAL IMPORT INNER MEMBRANE TRANSLOCASE SUBUNIT TIM21"/>
    <property type="match status" value="1"/>
</dbReference>
<dbReference type="Pfam" id="PF08294">
    <property type="entry name" value="TIM21"/>
    <property type="match status" value="1"/>
</dbReference>
<dbReference type="Gene3D" id="3.10.450.320">
    <property type="entry name" value="Mitochondrial import inner membrane translocase subunit Tim21"/>
    <property type="match status" value="1"/>
</dbReference>
<sequence length="244" mass="27974">MSKIFFNQIPKLISYSYSKQIWWNCKGLNHTGILFYRSAHPSHSCSCALFNLNKRFYSEKKDVTVQNRRSDSEIQTDVKATIKETTKTVSYTAVILLGVGVTAIMFYAIFRELFSSKSPSGIYSLAFKRCSDDPKVQDALGTPIKGHGEETSRGRRRHVSHVNYEKDGVTHTRMIFYLKGSRNNGTVHLDIQENTNGDLEYRYLFVQLDDYTRRVIVLEDNRAAEDAAKTFKTPLDDYTPLISK</sequence>
<dbReference type="InterPro" id="IPR038552">
    <property type="entry name" value="Tim21_IMS_sf"/>
</dbReference>
<evidence type="ECO:0000256" key="2">
    <source>
        <dbReference type="ARBA" id="ARBA00010867"/>
    </source>
</evidence>
<keyword evidence="4" id="KW-0809">Transit peptide</keyword>
<keyword evidence="8" id="KW-0813">Transport</keyword>
<evidence type="ECO:0000256" key="5">
    <source>
        <dbReference type="ARBA" id="ARBA00022989"/>
    </source>
</evidence>
<name>R4WE44_RIPPE</name>
<feature type="transmembrane region" description="Helical" evidence="8">
    <location>
        <begin position="89"/>
        <end position="110"/>
    </location>
</feature>
<accession>R4WE44</accession>
<protein>
    <recommendedName>
        <fullName evidence="8">Mitochondrial import inner membrane translocase subunit Tim21</fullName>
    </recommendedName>
</protein>
<keyword evidence="8" id="KW-0811">Translocation</keyword>
<comment type="function">
    <text evidence="8">Essential component of the TIM23 complex, a complex that mediates the translocation of transit peptide-containing proteins across the mitochondrial inner membrane.</text>
</comment>
<dbReference type="PANTHER" id="PTHR13032">
    <property type="entry name" value="MITOCHONDRIAL IMPORT INNER MEMBRANE TRANSLOCASE SUBUNIT TIM21"/>
    <property type="match status" value="1"/>
</dbReference>
<evidence type="ECO:0000256" key="8">
    <source>
        <dbReference type="RuleBase" id="RU367142"/>
    </source>
</evidence>
<evidence type="ECO:0000313" key="9">
    <source>
        <dbReference type="EMBL" id="BAN21299.1"/>
    </source>
</evidence>
<keyword evidence="6 8" id="KW-0496">Mitochondrion</keyword>
<evidence type="ECO:0000256" key="3">
    <source>
        <dbReference type="ARBA" id="ARBA00022692"/>
    </source>
</evidence>
<dbReference type="GO" id="GO:0030150">
    <property type="term" value="P:protein import into mitochondrial matrix"/>
    <property type="evidence" value="ECO:0007669"/>
    <property type="project" value="UniProtKB-UniRule"/>
</dbReference>
<dbReference type="AlphaFoldDB" id="R4WE44"/>
<organism evidence="9">
    <name type="scientific">Riptortus pedestris</name>
    <name type="common">Bean bug</name>
    <dbReference type="NCBI Taxonomy" id="329032"/>
    <lineage>
        <taxon>Eukaryota</taxon>
        <taxon>Metazoa</taxon>
        <taxon>Ecdysozoa</taxon>
        <taxon>Arthropoda</taxon>
        <taxon>Hexapoda</taxon>
        <taxon>Insecta</taxon>
        <taxon>Pterygota</taxon>
        <taxon>Neoptera</taxon>
        <taxon>Paraneoptera</taxon>
        <taxon>Hemiptera</taxon>
        <taxon>Heteroptera</taxon>
        <taxon>Panheteroptera</taxon>
        <taxon>Pentatomomorpha</taxon>
        <taxon>Coreoidea</taxon>
        <taxon>Alydidae</taxon>
        <taxon>Riptortus</taxon>
    </lineage>
</organism>
<comment type="similarity">
    <text evidence="2 8">Belongs to the TIM21 family.</text>
</comment>
<evidence type="ECO:0000256" key="1">
    <source>
        <dbReference type="ARBA" id="ARBA00004304"/>
    </source>
</evidence>